<dbReference type="PANTHER" id="PTHR22916:SF3">
    <property type="entry name" value="UDP-GLCNAC:BETAGAL BETA-1,3-N-ACETYLGLUCOSAMINYLTRANSFERASE-LIKE PROTEIN 1"/>
    <property type="match status" value="1"/>
</dbReference>
<gene>
    <name evidence="1" type="ORF">PCOR1329_LOCUS9335</name>
</gene>
<dbReference type="Proteomes" id="UP001189429">
    <property type="component" value="Unassembled WGS sequence"/>
</dbReference>
<protein>
    <submittedName>
        <fullName evidence="1">Uncharacterized protein</fullName>
    </submittedName>
</protein>
<accession>A0ABN9Q9X5</accession>
<organism evidence="1 2">
    <name type="scientific">Prorocentrum cordatum</name>
    <dbReference type="NCBI Taxonomy" id="2364126"/>
    <lineage>
        <taxon>Eukaryota</taxon>
        <taxon>Sar</taxon>
        <taxon>Alveolata</taxon>
        <taxon>Dinophyceae</taxon>
        <taxon>Prorocentrales</taxon>
        <taxon>Prorocentraceae</taxon>
        <taxon>Prorocentrum</taxon>
    </lineage>
</organism>
<dbReference type="PANTHER" id="PTHR22916">
    <property type="entry name" value="GLYCOSYLTRANSFERASE"/>
    <property type="match status" value="1"/>
</dbReference>
<proteinExistence type="predicted"/>
<evidence type="ECO:0000313" key="2">
    <source>
        <dbReference type="Proteomes" id="UP001189429"/>
    </source>
</evidence>
<comment type="caution">
    <text evidence="1">The sequence shown here is derived from an EMBL/GenBank/DDBJ whole genome shotgun (WGS) entry which is preliminary data.</text>
</comment>
<dbReference type="InterPro" id="IPR029044">
    <property type="entry name" value="Nucleotide-diphossugar_trans"/>
</dbReference>
<dbReference type="Gene3D" id="3.90.550.10">
    <property type="entry name" value="Spore Coat Polysaccharide Biosynthesis Protein SpsA, Chain A"/>
    <property type="match status" value="1"/>
</dbReference>
<evidence type="ECO:0000313" key="1">
    <source>
        <dbReference type="EMBL" id="CAK0801475.1"/>
    </source>
</evidence>
<keyword evidence="2" id="KW-1185">Reference proteome</keyword>
<name>A0ABN9Q9X5_9DINO</name>
<dbReference type="SUPFAM" id="SSF53448">
    <property type="entry name" value="Nucleotide-diphospho-sugar transferases"/>
    <property type="match status" value="1"/>
</dbReference>
<dbReference type="EMBL" id="CAUYUJ010002592">
    <property type="protein sequence ID" value="CAK0801475.1"/>
    <property type="molecule type" value="Genomic_DNA"/>
</dbReference>
<sequence length="203" mass="22833">MAPGRPQLLRQRFRECTLAMPTWFCSRAVFDRVGGFVETGPGAPEDMDFFYRHLRAGGTLARVPEPLPEALPDQQSRGVSAEAIWSLRVAELQGSLLDGLPSFSIWSAGRDGKRLYRSLSTANQDSTQSRVVAFLDVDAGKLAAGLYYNRERKLHVPIVEWRFASDARYQPAVICVKLGLHDGFEENLASLQLREGEQYWHFC</sequence>
<reference evidence="1" key="1">
    <citation type="submission" date="2023-10" db="EMBL/GenBank/DDBJ databases">
        <authorList>
            <person name="Chen Y."/>
            <person name="Shah S."/>
            <person name="Dougan E. K."/>
            <person name="Thang M."/>
            <person name="Chan C."/>
        </authorList>
    </citation>
    <scope>NUCLEOTIDE SEQUENCE [LARGE SCALE GENOMIC DNA]</scope>
</reference>